<name>A0AC61NPT9_9BACT</name>
<proteinExistence type="predicted"/>
<sequence>MARNRKSRKTNNSVAIVGDGPTEQIYFNQMKETESLRNHNIKPELPCRAGRGGGHMRVLNRIDELLEEGHDHIYCLIDYDKVIEEGNVQKFESECRRFDPDRVTILINNPSFEMWYVSHFTRTGKLFKNGKEVETYLKKYIPSYSKSRNYLIKKNIYNHLEPKITSAISNAKSLEHKRSDKSERYPRAEVFKLVEKLRKLDK</sequence>
<accession>A0AC61NPT9</accession>
<organism evidence="1 2">
    <name type="scientific">Halosquirtibacter laminarini</name>
    <dbReference type="NCBI Taxonomy" id="3374600"/>
    <lineage>
        <taxon>Bacteria</taxon>
        <taxon>Pseudomonadati</taxon>
        <taxon>Bacteroidota</taxon>
        <taxon>Bacteroidia</taxon>
        <taxon>Marinilabiliales</taxon>
        <taxon>Prolixibacteraceae</taxon>
        <taxon>Halosquirtibacter</taxon>
    </lineage>
</organism>
<keyword evidence="2" id="KW-1185">Reference proteome</keyword>
<dbReference type="Proteomes" id="UP000826212">
    <property type="component" value="Chromosome"/>
</dbReference>
<reference evidence="1" key="1">
    <citation type="submission" date="2021-08" db="EMBL/GenBank/DDBJ databases">
        <title>Novel anaerobic bacterium isolated from sea squirt in East Sea, Republic of Korea.</title>
        <authorList>
            <person name="Nguyen T.H."/>
            <person name="Li Z."/>
            <person name="Lee Y.-J."/>
            <person name="Ko J."/>
            <person name="Kim S.-G."/>
        </authorList>
    </citation>
    <scope>NUCLEOTIDE SEQUENCE</scope>
    <source>
        <strain evidence="1">KCTC 25031</strain>
    </source>
</reference>
<protein>
    <submittedName>
        <fullName evidence="1">RloB family protein</fullName>
    </submittedName>
</protein>
<dbReference type="EMBL" id="CP081303">
    <property type="protein sequence ID" value="QZE15334.1"/>
    <property type="molecule type" value="Genomic_DNA"/>
</dbReference>
<evidence type="ECO:0000313" key="2">
    <source>
        <dbReference type="Proteomes" id="UP000826212"/>
    </source>
</evidence>
<gene>
    <name evidence="1" type="ORF">K4L44_05740</name>
</gene>
<evidence type="ECO:0000313" key="1">
    <source>
        <dbReference type="EMBL" id="QZE15334.1"/>
    </source>
</evidence>